<name>T0ZT18_9ZZZZ</name>
<proteinExistence type="predicted"/>
<protein>
    <submittedName>
        <fullName evidence="1">Peptidase U32</fullName>
    </submittedName>
</protein>
<gene>
    <name evidence="1" type="ORF">B1B_17972</name>
</gene>
<organism evidence="1">
    <name type="scientific">mine drainage metagenome</name>
    <dbReference type="NCBI Taxonomy" id="410659"/>
    <lineage>
        <taxon>unclassified sequences</taxon>
        <taxon>metagenomes</taxon>
        <taxon>ecological metagenomes</taxon>
    </lineage>
</organism>
<dbReference type="EMBL" id="AUZY01012018">
    <property type="protein sequence ID" value="EQD31814.1"/>
    <property type="molecule type" value="Genomic_DNA"/>
</dbReference>
<comment type="caution">
    <text evidence="1">The sequence shown here is derived from an EMBL/GenBank/DDBJ whole genome shotgun (WGS) entry which is preliminary data.</text>
</comment>
<evidence type="ECO:0000313" key="1">
    <source>
        <dbReference type="EMBL" id="EQD31814.1"/>
    </source>
</evidence>
<sequence length="205" mass="22898">EANRTGGVLRGLVDLGARVEVLVNQTCIHDCPFRFHHLSTSSLASQEGTDGPWFEYPLLQCGLEVVKDPVKLVSGIFVRPEDLSALEELGVHRFKISGRNHPTEWLLRAARAYSARRYPGNLLDVLSYVQNRGPRGALRRLRVRGDVPEVVGPLSAAFEALGEMELDNREFPPGFLKRVLATDCDRTRCSDCGYCAQIARRVIRI</sequence>
<accession>T0ZT18</accession>
<feature type="non-terminal residue" evidence="1">
    <location>
        <position position="205"/>
    </location>
</feature>
<reference evidence="1" key="2">
    <citation type="journal article" date="2014" name="ISME J.">
        <title>Microbial stratification in low pH oxic and suboxic macroscopic growths along an acid mine drainage.</title>
        <authorList>
            <person name="Mendez-Garcia C."/>
            <person name="Mesa V."/>
            <person name="Sprenger R.R."/>
            <person name="Richter M."/>
            <person name="Diez M.S."/>
            <person name="Solano J."/>
            <person name="Bargiela R."/>
            <person name="Golyshina O.V."/>
            <person name="Manteca A."/>
            <person name="Ramos J.L."/>
            <person name="Gallego J.R."/>
            <person name="Llorente I."/>
            <person name="Martins Dos Santos V.A."/>
            <person name="Jensen O.N."/>
            <person name="Pelaez A.I."/>
            <person name="Sanchez J."/>
            <person name="Ferrer M."/>
        </authorList>
    </citation>
    <scope>NUCLEOTIDE SEQUENCE</scope>
</reference>
<dbReference type="AlphaFoldDB" id="T0ZT18"/>
<feature type="non-terminal residue" evidence="1">
    <location>
        <position position="1"/>
    </location>
</feature>
<reference evidence="1" key="1">
    <citation type="submission" date="2013-08" db="EMBL/GenBank/DDBJ databases">
        <authorList>
            <person name="Mendez C."/>
            <person name="Richter M."/>
            <person name="Ferrer M."/>
            <person name="Sanchez J."/>
        </authorList>
    </citation>
    <scope>NUCLEOTIDE SEQUENCE</scope>
</reference>